<evidence type="ECO:0000256" key="1">
    <source>
        <dbReference type="SAM" id="MobiDB-lite"/>
    </source>
</evidence>
<reference evidence="2" key="1">
    <citation type="journal article" date="2021" name="bioRxiv">
        <title>Whole Genome Assembly and Annotation of Northern Wild Rice, Zizania palustris L., Supports a Whole Genome Duplication in the Zizania Genus.</title>
        <authorList>
            <person name="Haas M."/>
            <person name="Kono T."/>
            <person name="Macchietto M."/>
            <person name="Millas R."/>
            <person name="McGilp L."/>
            <person name="Shao M."/>
            <person name="Duquette J."/>
            <person name="Hirsch C.N."/>
            <person name="Kimball J."/>
        </authorList>
    </citation>
    <scope>NUCLEOTIDE SEQUENCE</scope>
    <source>
        <tissue evidence="2">Fresh leaf tissue</tissue>
    </source>
</reference>
<evidence type="ECO:0000313" key="3">
    <source>
        <dbReference type="Proteomes" id="UP000729402"/>
    </source>
</evidence>
<comment type="caution">
    <text evidence="2">The sequence shown here is derived from an EMBL/GenBank/DDBJ whole genome shotgun (WGS) entry which is preliminary data.</text>
</comment>
<keyword evidence="3" id="KW-1185">Reference proteome</keyword>
<proteinExistence type="predicted"/>
<gene>
    <name evidence="2" type="ORF">GUJ93_ZPchr0016g2625</name>
</gene>
<accession>A0A8J5VVP7</accession>
<feature type="compositionally biased region" description="Low complexity" evidence="1">
    <location>
        <begin position="1"/>
        <end position="19"/>
    </location>
</feature>
<dbReference type="Proteomes" id="UP000729402">
    <property type="component" value="Unassembled WGS sequence"/>
</dbReference>
<organism evidence="2 3">
    <name type="scientific">Zizania palustris</name>
    <name type="common">Northern wild rice</name>
    <dbReference type="NCBI Taxonomy" id="103762"/>
    <lineage>
        <taxon>Eukaryota</taxon>
        <taxon>Viridiplantae</taxon>
        <taxon>Streptophyta</taxon>
        <taxon>Embryophyta</taxon>
        <taxon>Tracheophyta</taxon>
        <taxon>Spermatophyta</taxon>
        <taxon>Magnoliopsida</taxon>
        <taxon>Liliopsida</taxon>
        <taxon>Poales</taxon>
        <taxon>Poaceae</taxon>
        <taxon>BOP clade</taxon>
        <taxon>Oryzoideae</taxon>
        <taxon>Oryzeae</taxon>
        <taxon>Zizaniinae</taxon>
        <taxon>Zizania</taxon>
    </lineage>
</organism>
<feature type="compositionally biased region" description="Low complexity" evidence="1">
    <location>
        <begin position="31"/>
        <end position="40"/>
    </location>
</feature>
<sequence length="221" mass="25363">MASPLRATTAPPLPSTTALPLPPSRTPLPLTPTTLSRAPTEGTSAGEDHALLGTSRYVEATLELEDEQGFNRPYTTGDHMFNEPEAFIDKSIDEYKGWLAKLQEEIDMELKDDFMEESIKAYKEWLRQKVSYTDQQSSAASANVEEEIIDIPNQLEYWPSHARQNKRIKAGLFCTRSEFLNIVDPVENIFKIARERYKGWRSTFRAMYKAYNNYEERMKKG</sequence>
<feature type="region of interest" description="Disordered" evidence="1">
    <location>
        <begin position="1"/>
        <end position="51"/>
    </location>
</feature>
<dbReference type="EMBL" id="JAAALK010000084">
    <property type="protein sequence ID" value="KAG8083745.1"/>
    <property type="molecule type" value="Genomic_DNA"/>
</dbReference>
<name>A0A8J5VVP7_ZIZPA</name>
<dbReference type="AlphaFoldDB" id="A0A8J5VVP7"/>
<feature type="compositionally biased region" description="Pro residues" evidence="1">
    <location>
        <begin position="20"/>
        <end position="30"/>
    </location>
</feature>
<reference evidence="2" key="2">
    <citation type="submission" date="2021-02" db="EMBL/GenBank/DDBJ databases">
        <authorList>
            <person name="Kimball J.A."/>
            <person name="Haas M.W."/>
            <person name="Macchietto M."/>
            <person name="Kono T."/>
            <person name="Duquette J."/>
            <person name="Shao M."/>
        </authorList>
    </citation>
    <scope>NUCLEOTIDE SEQUENCE</scope>
    <source>
        <tissue evidence="2">Fresh leaf tissue</tissue>
    </source>
</reference>
<protein>
    <submittedName>
        <fullName evidence="2">Uncharacterized protein</fullName>
    </submittedName>
</protein>
<dbReference type="OrthoDB" id="721182at2759"/>
<evidence type="ECO:0000313" key="2">
    <source>
        <dbReference type="EMBL" id="KAG8083745.1"/>
    </source>
</evidence>